<protein>
    <submittedName>
        <fullName evidence="2">VOC family protein</fullName>
    </submittedName>
</protein>
<organism evidence="2 3">
    <name type="scientific">Solimonas terrae</name>
    <dbReference type="NCBI Taxonomy" id="1396819"/>
    <lineage>
        <taxon>Bacteria</taxon>
        <taxon>Pseudomonadati</taxon>
        <taxon>Pseudomonadota</taxon>
        <taxon>Gammaproteobacteria</taxon>
        <taxon>Nevskiales</taxon>
        <taxon>Nevskiaceae</taxon>
        <taxon>Solimonas</taxon>
    </lineage>
</organism>
<accession>A0A6M2BNS0</accession>
<dbReference type="Proteomes" id="UP000472676">
    <property type="component" value="Unassembled WGS sequence"/>
</dbReference>
<dbReference type="SUPFAM" id="SSF54593">
    <property type="entry name" value="Glyoxalase/Bleomycin resistance protein/Dihydroxybiphenyl dioxygenase"/>
    <property type="match status" value="1"/>
</dbReference>
<dbReference type="InterPro" id="IPR029068">
    <property type="entry name" value="Glyas_Bleomycin-R_OHBP_Dase"/>
</dbReference>
<dbReference type="AlphaFoldDB" id="A0A6M2BNS0"/>
<proteinExistence type="predicted"/>
<reference evidence="2 3" key="1">
    <citation type="journal article" date="2014" name="Int. J. Syst. Evol. Microbiol.">
        <title>Solimonas terrae sp. nov., isolated from soil.</title>
        <authorList>
            <person name="Kim S.J."/>
            <person name="Moon J.Y."/>
            <person name="Weon H.Y."/>
            <person name="Ahn J.H."/>
            <person name="Chen W.M."/>
            <person name="Kwon S.W."/>
        </authorList>
    </citation>
    <scope>NUCLEOTIDE SEQUENCE [LARGE SCALE GENOMIC DNA]</scope>
    <source>
        <strain evidence="2 3">KIS83-12</strain>
    </source>
</reference>
<evidence type="ECO:0000259" key="1">
    <source>
        <dbReference type="PROSITE" id="PS51819"/>
    </source>
</evidence>
<comment type="caution">
    <text evidence="2">The sequence shown here is derived from an EMBL/GenBank/DDBJ whole genome shotgun (WGS) entry which is preliminary data.</text>
</comment>
<dbReference type="InterPro" id="IPR037523">
    <property type="entry name" value="VOC_core"/>
</dbReference>
<keyword evidence="3" id="KW-1185">Reference proteome</keyword>
<dbReference type="RefSeq" id="WP_166251357.1">
    <property type="nucleotide sequence ID" value="NZ_JAAMOW010000001.1"/>
</dbReference>
<evidence type="ECO:0000313" key="2">
    <source>
        <dbReference type="EMBL" id="NGY03697.1"/>
    </source>
</evidence>
<gene>
    <name evidence="2" type="ORF">G7Y85_02870</name>
</gene>
<sequence>MIKGLRTAIYPSPDLAAAKNFYRQLLGVDPYFDQPFYVGFEVGGFEIGLLPDATASADGTRAYWGVADIEQEHARIVALGARPCDAIQDVGDGIKVASVLDPNGNRLSLIYNPHFDPAKVR</sequence>
<dbReference type="PROSITE" id="PS51819">
    <property type="entry name" value="VOC"/>
    <property type="match status" value="1"/>
</dbReference>
<feature type="domain" description="VOC" evidence="1">
    <location>
        <begin position="4"/>
        <end position="112"/>
    </location>
</feature>
<evidence type="ECO:0000313" key="3">
    <source>
        <dbReference type="Proteomes" id="UP000472676"/>
    </source>
</evidence>
<name>A0A6M2BNS0_9GAMM</name>
<dbReference type="Gene3D" id="3.10.180.10">
    <property type="entry name" value="2,3-Dihydroxybiphenyl 1,2-Dioxygenase, domain 1"/>
    <property type="match status" value="1"/>
</dbReference>
<dbReference type="EMBL" id="JAAMOW010000001">
    <property type="protein sequence ID" value="NGY03697.1"/>
    <property type="molecule type" value="Genomic_DNA"/>
</dbReference>
<dbReference type="InterPro" id="IPR004360">
    <property type="entry name" value="Glyas_Fos-R_dOase_dom"/>
</dbReference>
<dbReference type="Pfam" id="PF00903">
    <property type="entry name" value="Glyoxalase"/>
    <property type="match status" value="1"/>
</dbReference>